<accession>A0ABS0XUE8</accession>
<protein>
    <submittedName>
        <fullName evidence="2">Uncharacterized protein</fullName>
    </submittedName>
</protein>
<comment type="caution">
    <text evidence="2">The sequence shown here is derived from an EMBL/GenBank/DDBJ whole genome shotgun (WGS) entry which is preliminary data.</text>
</comment>
<feature type="chain" id="PRO_5046975648" evidence="1">
    <location>
        <begin position="24"/>
        <end position="72"/>
    </location>
</feature>
<keyword evidence="1" id="KW-0732">Signal</keyword>
<sequence>MFARRITSAFAFLSLSIAAPAVAKNYSPAKVIQAMKVNNQRLRIIVEHRGRFYQDCPENSTCAMNATTREGD</sequence>
<gene>
    <name evidence="2" type="ORF">JAO74_17975</name>
</gene>
<evidence type="ECO:0000313" key="3">
    <source>
        <dbReference type="Proteomes" id="UP000640426"/>
    </source>
</evidence>
<feature type="signal peptide" evidence="1">
    <location>
        <begin position="1"/>
        <end position="23"/>
    </location>
</feature>
<dbReference type="EMBL" id="JAELXS010000019">
    <property type="protein sequence ID" value="MBJ6123666.1"/>
    <property type="molecule type" value="Genomic_DNA"/>
</dbReference>
<name>A0ABS0XUE8_9SPHN</name>
<evidence type="ECO:0000256" key="1">
    <source>
        <dbReference type="SAM" id="SignalP"/>
    </source>
</evidence>
<dbReference type="Proteomes" id="UP000640426">
    <property type="component" value="Unassembled WGS sequence"/>
</dbReference>
<reference evidence="3" key="1">
    <citation type="submission" date="2020-12" db="EMBL/GenBank/DDBJ databases">
        <title>Hymenobacter sp.</title>
        <authorList>
            <person name="Kim M.K."/>
        </authorList>
    </citation>
    <scope>NUCLEOTIDE SEQUENCE [LARGE SCALE GENOMIC DNA]</scope>
    <source>
        <strain evidence="3">BT553</strain>
    </source>
</reference>
<keyword evidence="3" id="KW-1185">Reference proteome</keyword>
<organism evidence="2 3">
    <name type="scientific">Sphingomonas mollis</name>
    <dbReference type="NCBI Taxonomy" id="2795726"/>
    <lineage>
        <taxon>Bacteria</taxon>
        <taxon>Pseudomonadati</taxon>
        <taxon>Pseudomonadota</taxon>
        <taxon>Alphaproteobacteria</taxon>
        <taxon>Sphingomonadales</taxon>
        <taxon>Sphingomonadaceae</taxon>
        <taxon>Sphingomonas</taxon>
    </lineage>
</organism>
<proteinExistence type="predicted"/>
<dbReference type="RefSeq" id="WP_199041564.1">
    <property type="nucleotide sequence ID" value="NZ_JAELXS010000019.1"/>
</dbReference>
<evidence type="ECO:0000313" key="2">
    <source>
        <dbReference type="EMBL" id="MBJ6123666.1"/>
    </source>
</evidence>